<protein>
    <recommendedName>
        <fullName evidence="4 9">Signal recognition particle subunit SRP72</fullName>
    </recommendedName>
</protein>
<proteinExistence type="inferred from homology"/>
<dbReference type="InterPro" id="IPR013699">
    <property type="entry name" value="Signal_recog_part_SRP72_RNA-bd"/>
</dbReference>
<dbReference type="GO" id="GO:0005783">
    <property type="term" value="C:endoplasmic reticulum"/>
    <property type="evidence" value="ECO:0007669"/>
    <property type="project" value="UniProtKB-SubCell"/>
</dbReference>
<evidence type="ECO:0000256" key="8">
    <source>
        <dbReference type="ARBA" id="ARBA00023274"/>
    </source>
</evidence>
<dbReference type="PIRSF" id="PIRSF038922">
    <property type="entry name" value="SRP72"/>
    <property type="match status" value="1"/>
</dbReference>
<dbReference type="OrthoDB" id="5421607at2759"/>
<dbReference type="Pfam" id="PF17004">
    <property type="entry name" value="SRP_TPR_like"/>
    <property type="match status" value="1"/>
</dbReference>
<accession>A0A9P8T2Z6</accession>
<feature type="compositionally biased region" description="Basic residues" evidence="10">
    <location>
        <begin position="560"/>
        <end position="569"/>
    </location>
</feature>
<keyword evidence="6" id="KW-0256">Endoplasmic reticulum</keyword>
<organism evidence="12 13">
    <name type="scientific">Wickerhamomyces mucosus</name>
    <dbReference type="NCBI Taxonomy" id="1378264"/>
    <lineage>
        <taxon>Eukaryota</taxon>
        <taxon>Fungi</taxon>
        <taxon>Dikarya</taxon>
        <taxon>Ascomycota</taxon>
        <taxon>Saccharomycotina</taxon>
        <taxon>Saccharomycetes</taxon>
        <taxon>Phaffomycetales</taxon>
        <taxon>Wickerhamomycetaceae</taxon>
        <taxon>Wickerhamomyces</taxon>
    </lineage>
</organism>
<reference evidence="12" key="1">
    <citation type="journal article" date="2021" name="Open Biol.">
        <title>Shared evolutionary footprints suggest mitochondrial oxidative damage underlies multiple complex I losses in fungi.</title>
        <authorList>
            <person name="Schikora-Tamarit M.A."/>
            <person name="Marcet-Houben M."/>
            <person name="Nosek J."/>
            <person name="Gabaldon T."/>
        </authorList>
    </citation>
    <scope>NUCLEOTIDE SEQUENCE</scope>
    <source>
        <strain evidence="12">CBS6341</strain>
    </source>
</reference>
<feature type="compositionally biased region" description="Basic and acidic residues" evidence="10">
    <location>
        <begin position="538"/>
        <end position="559"/>
    </location>
</feature>
<keyword evidence="8 9" id="KW-0687">Ribonucleoprotein</keyword>
<evidence type="ECO:0000259" key="11">
    <source>
        <dbReference type="Pfam" id="PF08492"/>
    </source>
</evidence>
<dbReference type="InterPro" id="IPR011990">
    <property type="entry name" value="TPR-like_helical_dom_sf"/>
</dbReference>
<evidence type="ECO:0000256" key="7">
    <source>
        <dbReference type="ARBA" id="ARBA00023135"/>
    </source>
</evidence>
<evidence type="ECO:0000256" key="2">
    <source>
        <dbReference type="ARBA" id="ARBA00004496"/>
    </source>
</evidence>
<evidence type="ECO:0000256" key="9">
    <source>
        <dbReference type="PIRNR" id="PIRNR038922"/>
    </source>
</evidence>
<dbReference type="SUPFAM" id="SSF48452">
    <property type="entry name" value="TPR-like"/>
    <property type="match status" value="1"/>
</dbReference>
<comment type="subcellular location">
    <subcellularLocation>
        <location evidence="2 9">Cytoplasm</location>
    </subcellularLocation>
    <subcellularLocation>
        <location evidence="1">Endoplasmic reticulum</location>
    </subcellularLocation>
</comment>
<comment type="caution">
    <text evidence="12">The sequence shown here is derived from an EMBL/GenBank/DDBJ whole genome shotgun (WGS) entry which is preliminary data.</text>
</comment>
<keyword evidence="13" id="KW-1185">Reference proteome</keyword>
<dbReference type="Pfam" id="PF08492">
    <property type="entry name" value="SRP72"/>
    <property type="match status" value="1"/>
</dbReference>
<evidence type="ECO:0000256" key="10">
    <source>
        <dbReference type="SAM" id="MobiDB-lite"/>
    </source>
</evidence>
<feature type="domain" description="Signal recognition particle SRP72 subunit RNA-binding" evidence="11">
    <location>
        <begin position="516"/>
        <end position="562"/>
    </location>
</feature>
<evidence type="ECO:0000256" key="6">
    <source>
        <dbReference type="ARBA" id="ARBA00022824"/>
    </source>
</evidence>
<dbReference type="PANTHER" id="PTHR14094:SF9">
    <property type="entry name" value="SIGNAL RECOGNITION PARTICLE SUBUNIT SRP72"/>
    <property type="match status" value="1"/>
</dbReference>
<evidence type="ECO:0000313" key="13">
    <source>
        <dbReference type="Proteomes" id="UP000769528"/>
    </source>
</evidence>
<keyword evidence="5 9" id="KW-0963">Cytoplasm</keyword>
<dbReference type="InterPro" id="IPR031545">
    <property type="entry name" value="SRP72_TPR-like"/>
</dbReference>
<comment type="similarity">
    <text evidence="3 9">Belongs to the SRP72 family.</text>
</comment>
<sequence length="610" mass="69700">MSSLNELLKKLEVYSNDDQHEEVFESSFEILKSSPHDPRALRLTVVALINLDRYSKALEILKQYSQAAQDDLLLEKAYVYYKLNLNKELSQIFDQLTEEPLFQNKGLLHLKAQSVYRLGDYDHSLNLYQQLINSSNDESEVIDLSVNERAVLSDAYQTGVFNKLNPKSPITPSSENSYDLIFNESLIQLGLKNYSKSLELLEIAELRSRESNPSEEDQLTETIPIIIQKAYLYNLIGETQKSNELIEQLKYYKLSDELNQLILDNNIISKINNDKDLDFHLILKELNFPNSINNLSARLSKIQHSVLTKNYAILSSHVGKNIKIDNSNINDITTKALDQLVKANVLLDQDNVKTQAKKSFKYAFKTKELPITLAAAQLNVNINKLDSAIAILENLETKDRILPGIATLLLSLYEEVQSERKKSILFDEVYEAFKTKLVFSVDEYEFIKIFALKFSSTENDKSLQLLTKLNQFKQDDLITSVLNNDLSNLKSIDELTSNLDIEQLISEGIDELSKEQTGNPTTFKISKKRIHKTKKLPKSFDESKLPDPERWLPLKDRSYYKPKKSKKKSQKDTQGGSADNTTEESLVSKARNIAPSQSSNPKKNKKKGRK</sequence>
<dbReference type="Proteomes" id="UP000769528">
    <property type="component" value="Unassembled WGS sequence"/>
</dbReference>
<evidence type="ECO:0000256" key="5">
    <source>
        <dbReference type="ARBA" id="ARBA00022490"/>
    </source>
</evidence>
<dbReference type="PANTHER" id="PTHR14094">
    <property type="entry name" value="SIGNAL RECOGNITION PARTICLE 72"/>
    <property type="match status" value="1"/>
</dbReference>
<dbReference type="GO" id="GO:0005786">
    <property type="term" value="C:signal recognition particle, endoplasmic reticulum targeting"/>
    <property type="evidence" value="ECO:0007669"/>
    <property type="project" value="UniProtKB-UniRule"/>
</dbReference>
<keyword evidence="7 9" id="KW-0733">Signal recognition particle</keyword>
<reference evidence="12" key="2">
    <citation type="submission" date="2021-01" db="EMBL/GenBank/DDBJ databases">
        <authorList>
            <person name="Schikora-Tamarit M.A."/>
        </authorList>
    </citation>
    <scope>NUCLEOTIDE SEQUENCE</scope>
    <source>
        <strain evidence="12">CBS6341</strain>
    </source>
</reference>
<dbReference type="GO" id="GO:0008312">
    <property type="term" value="F:7S RNA binding"/>
    <property type="evidence" value="ECO:0007669"/>
    <property type="project" value="InterPro"/>
</dbReference>
<gene>
    <name evidence="12" type="ORF">WICMUC_005909</name>
</gene>
<evidence type="ECO:0000256" key="4">
    <source>
        <dbReference type="ARBA" id="ARBA00018350"/>
    </source>
</evidence>
<evidence type="ECO:0000256" key="1">
    <source>
        <dbReference type="ARBA" id="ARBA00004240"/>
    </source>
</evidence>
<dbReference type="InterPro" id="IPR001611">
    <property type="entry name" value="Leu-rich_rpt"/>
</dbReference>
<dbReference type="InterPro" id="IPR026270">
    <property type="entry name" value="SRP72"/>
</dbReference>
<name>A0A9P8T2Z6_9ASCO</name>
<comment type="function">
    <text evidence="9">Component of the signal recognition particle (SRP) complex, a ribonucleoprotein complex that mediates the cotranslational targeting of secretory and membrane proteins to the endoplasmic reticulum (ER).</text>
</comment>
<dbReference type="EMBL" id="JAEUBF010001534">
    <property type="protein sequence ID" value="KAH3663470.1"/>
    <property type="molecule type" value="Genomic_DNA"/>
</dbReference>
<evidence type="ECO:0000256" key="3">
    <source>
        <dbReference type="ARBA" id="ARBA00007676"/>
    </source>
</evidence>
<evidence type="ECO:0000313" key="12">
    <source>
        <dbReference type="EMBL" id="KAH3663470.1"/>
    </source>
</evidence>
<dbReference type="AlphaFoldDB" id="A0A9P8T2Z6"/>
<feature type="region of interest" description="Disordered" evidence="10">
    <location>
        <begin position="536"/>
        <end position="610"/>
    </location>
</feature>
<feature type="compositionally biased region" description="Polar residues" evidence="10">
    <location>
        <begin position="572"/>
        <end position="585"/>
    </location>
</feature>
<dbReference type="PROSITE" id="PS51450">
    <property type="entry name" value="LRR"/>
    <property type="match status" value="1"/>
</dbReference>
<dbReference type="GO" id="GO:0006614">
    <property type="term" value="P:SRP-dependent cotranslational protein targeting to membrane"/>
    <property type="evidence" value="ECO:0007669"/>
    <property type="project" value="UniProtKB-UniRule"/>
</dbReference>
<dbReference type="GO" id="GO:0043022">
    <property type="term" value="F:ribosome binding"/>
    <property type="evidence" value="ECO:0007669"/>
    <property type="project" value="TreeGrafter"/>
</dbReference>
<dbReference type="Gene3D" id="1.25.40.10">
    <property type="entry name" value="Tetratricopeptide repeat domain"/>
    <property type="match status" value="1"/>
</dbReference>